<evidence type="ECO:0000313" key="2">
    <source>
        <dbReference type="Proteomes" id="UP000006334"/>
    </source>
</evidence>
<protein>
    <submittedName>
        <fullName evidence="1">Uncharacterized protein</fullName>
    </submittedName>
</protein>
<name>K6YE69_9ALTE</name>
<accession>K6YE69</accession>
<comment type="caution">
    <text evidence="1">The sequence shown here is derived from an EMBL/GenBank/DDBJ whole genome shotgun (WGS) entry which is preliminary data.</text>
</comment>
<reference evidence="1 2" key="1">
    <citation type="journal article" date="2017" name="Antonie Van Leeuwenhoek">
        <title>Rhizobium rhizosphaerae sp. nov., a novel species isolated from rice rhizosphere.</title>
        <authorList>
            <person name="Zhao J.J."/>
            <person name="Zhang J."/>
            <person name="Zhang R.J."/>
            <person name="Zhang C.W."/>
            <person name="Yin H.Q."/>
            <person name="Zhang X.X."/>
        </authorList>
    </citation>
    <scope>NUCLEOTIDE SEQUENCE [LARGE SCALE GENOMIC DNA]</scope>
    <source>
        <strain evidence="1 2">E3</strain>
    </source>
</reference>
<keyword evidence="2" id="KW-1185">Reference proteome</keyword>
<dbReference type="AlphaFoldDB" id="K6YE69"/>
<organism evidence="1 2">
    <name type="scientific">Aliiglaciecola lipolytica E3</name>
    <dbReference type="NCBI Taxonomy" id="1127673"/>
    <lineage>
        <taxon>Bacteria</taxon>
        <taxon>Pseudomonadati</taxon>
        <taxon>Pseudomonadota</taxon>
        <taxon>Gammaproteobacteria</taxon>
        <taxon>Alteromonadales</taxon>
        <taxon>Alteromonadaceae</taxon>
        <taxon>Aliiglaciecola</taxon>
    </lineage>
</organism>
<sequence length="47" mass="5088">MDADFLLYSIAKTGFDNPNPVAKDKIKAGDLFLSVIRLGIAGYFLPA</sequence>
<dbReference type="Proteomes" id="UP000006334">
    <property type="component" value="Unassembled WGS sequence"/>
</dbReference>
<evidence type="ECO:0000313" key="1">
    <source>
        <dbReference type="EMBL" id="GAC16457.1"/>
    </source>
</evidence>
<dbReference type="EMBL" id="BAEN01000076">
    <property type="protein sequence ID" value="GAC16457.1"/>
    <property type="molecule type" value="Genomic_DNA"/>
</dbReference>
<proteinExistence type="predicted"/>
<gene>
    <name evidence="1" type="ORF">GLIP_3846</name>
</gene>